<name>C6T648_SOYBN</name>
<feature type="region of interest" description="Disordered" evidence="1">
    <location>
        <begin position="1"/>
        <end position="35"/>
    </location>
</feature>
<feature type="compositionally biased region" description="Basic residues" evidence="1">
    <location>
        <begin position="72"/>
        <end position="85"/>
    </location>
</feature>
<protein>
    <submittedName>
        <fullName evidence="2">Uncharacterized protein</fullName>
    </submittedName>
</protein>
<evidence type="ECO:0000313" key="2">
    <source>
        <dbReference type="EMBL" id="ACU17250.1"/>
    </source>
</evidence>
<organism evidence="2">
    <name type="scientific">Glycine max</name>
    <name type="common">Soybean</name>
    <name type="synonym">Glycine hispida</name>
    <dbReference type="NCBI Taxonomy" id="3847"/>
    <lineage>
        <taxon>Eukaryota</taxon>
        <taxon>Viridiplantae</taxon>
        <taxon>Streptophyta</taxon>
        <taxon>Embryophyta</taxon>
        <taxon>Tracheophyta</taxon>
        <taxon>Spermatophyta</taxon>
        <taxon>Magnoliopsida</taxon>
        <taxon>eudicotyledons</taxon>
        <taxon>Gunneridae</taxon>
        <taxon>Pentapetalae</taxon>
        <taxon>rosids</taxon>
        <taxon>fabids</taxon>
        <taxon>Fabales</taxon>
        <taxon>Fabaceae</taxon>
        <taxon>Papilionoideae</taxon>
        <taxon>50 kb inversion clade</taxon>
        <taxon>NPAAA clade</taxon>
        <taxon>indigoferoid/millettioid clade</taxon>
        <taxon>Phaseoleae</taxon>
        <taxon>Glycine</taxon>
        <taxon>Glycine subgen. Soja</taxon>
    </lineage>
</organism>
<sequence length="102" mass="11570">ENRRATKAIRWSGGEGSVCVRGNNKGQTNNKTKERKDVTVPGVYDAVPIVHDDHSDVVSATRSVAPAPTRRTPSRHGRVRFRRKVQRDQEDEQQPNCDRKNH</sequence>
<feature type="region of interest" description="Disordered" evidence="1">
    <location>
        <begin position="58"/>
        <end position="102"/>
    </location>
</feature>
<accession>C6T648</accession>
<reference evidence="2" key="1">
    <citation type="submission" date="2009-08" db="EMBL/GenBank/DDBJ databases">
        <authorList>
            <person name="Cheung F."/>
            <person name="Xiao Y."/>
            <person name="Chan A."/>
            <person name="Moskal W."/>
            <person name="Town C.D."/>
        </authorList>
    </citation>
    <scope>NUCLEOTIDE SEQUENCE</scope>
</reference>
<evidence type="ECO:0000256" key="1">
    <source>
        <dbReference type="SAM" id="MobiDB-lite"/>
    </source>
</evidence>
<feature type="non-terminal residue" evidence="2">
    <location>
        <position position="1"/>
    </location>
</feature>
<dbReference type="EMBL" id="BT092913">
    <property type="protein sequence ID" value="ACU17250.1"/>
    <property type="molecule type" value="mRNA"/>
</dbReference>
<dbReference type="AlphaFoldDB" id="C6T648"/>
<proteinExistence type="evidence at transcript level"/>